<proteinExistence type="predicted"/>
<evidence type="ECO:0008006" key="3">
    <source>
        <dbReference type="Google" id="ProtNLM"/>
    </source>
</evidence>
<dbReference type="EMBL" id="CP119075">
    <property type="protein sequence ID" value="WED66638.1"/>
    <property type="molecule type" value="Genomic_DNA"/>
</dbReference>
<dbReference type="PROSITE" id="PS51257">
    <property type="entry name" value="PROKAR_LIPOPROTEIN"/>
    <property type="match status" value="1"/>
</dbReference>
<dbReference type="Proteomes" id="UP001218638">
    <property type="component" value="Chromosome"/>
</dbReference>
<dbReference type="AlphaFoldDB" id="A0AAF0CRB7"/>
<name>A0AAF0CRB7_9BACT</name>
<organism evidence="1 2">
    <name type="scientific">Synoicihabitans lomoniglobus</name>
    <dbReference type="NCBI Taxonomy" id="2909285"/>
    <lineage>
        <taxon>Bacteria</taxon>
        <taxon>Pseudomonadati</taxon>
        <taxon>Verrucomicrobiota</taxon>
        <taxon>Opitutia</taxon>
        <taxon>Opitutales</taxon>
        <taxon>Opitutaceae</taxon>
        <taxon>Synoicihabitans</taxon>
    </lineage>
</organism>
<dbReference type="KEGG" id="slom:PXH66_07215"/>
<accession>A0AAF0CRB7</accession>
<evidence type="ECO:0000313" key="1">
    <source>
        <dbReference type="EMBL" id="WED66638.1"/>
    </source>
</evidence>
<keyword evidence="2" id="KW-1185">Reference proteome</keyword>
<gene>
    <name evidence="1" type="ORF">PXH66_07215</name>
</gene>
<dbReference type="RefSeq" id="WP_330927986.1">
    <property type="nucleotide sequence ID" value="NZ_CP119075.1"/>
</dbReference>
<sequence>MPRVSSTSLIRSPLLPGVSVWAAMVIVMVALTGCQSRSGSAVSSPQTFNRIPSYNGRTFSPTEQEVALVTLRGWHATLRHANQLYELDRYDRRMGRSFRNQTRDLFPTVPVDIDRDDPGFYTVAIETVTLPQGNYAYVVYRVGNRYDTDEYADVYEYRDNRWVLLNHYAIAHGLMNSVLMDFSWEAYCEEMGIVSAAAATDAP</sequence>
<protein>
    <recommendedName>
        <fullName evidence="3">Lipoprotein</fullName>
    </recommendedName>
</protein>
<reference evidence="1" key="1">
    <citation type="submission" date="2023-03" db="EMBL/GenBank/DDBJ databases">
        <title>Lomoglobus Profundus gen. nov., sp. nov., a novel member of the phylum Verrucomicrobia, isolated from deep-marine sediment of South China Sea.</title>
        <authorList>
            <person name="Ahmad T."/>
            <person name="Ishaq S.E."/>
            <person name="Wang F."/>
        </authorList>
    </citation>
    <scope>NUCLEOTIDE SEQUENCE</scope>
    <source>
        <strain evidence="1">LMO-M01</strain>
    </source>
</reference>
<evidence type="ECO:0000313" key="2">
    <source>
        <dbReference type="Proteomes" id="UP001218638"/>
    </source>
</evidence>